<gene>
    <name evidence="1" type="primary">SHO1</name>
    <name evidence="1" type="ORF">GWM34_00509</name>
</gene>
<dbReference type="EMBL" id="JAENJO010000001">
    <property type="protein sequence ID" value="KAG8204705.1"/>
    <property type="molecule type" value="Genomic_DNA"/>
</dbReference>
<evidence type="ECO:0000313" key="2">
    <source>
        <dbReference type="Proteomes" id="UP000742417"/>
    </source>
</evidence>
<keyword evidence="2" id="KW-1185">Reference proteome</keyword>
<proteinExistence type="predicted"/>
<protein>
    <submittedName>
        <fullName evidence="1">SHO1</fullName>
    </submittedName>
</protein>
<sequence length="392" mass="41473">MGFSLSNFTSDPFAISTVSFGIMAWVVAIAGAASSKQENFPHFSWWGISYQIVIILIIFVLYANNNIELYKFTLVGLVSIAFIYTTNSTNNLIYNSNSAGNLCCAAGCILLSILNLIWILYFGGHPESPTNQFIDSFSLRGQGHEQLGSGSHNHNANNANNNIPIGAGNAIIGKGEMSPYDDRFAASGVNQPTSESLRLASGPQMGNGPFTTTGAIINPNLQQPLSGSIGGSAHHTPTNINNNNNNNTGYMTSSHLTGLENFSSPHVPGSGAGAGLGVGAGRDLTHNSNSLNNSNGGGGGSGGGPASANNSNNTNKRNTIYTDSETGTGITFRYKAKALYSYDANPDDINEISFVKDEILEVDDIDGKWWQARRANGQVGICPSNYVKLLDT</sequence>
<dbReference type="Proteomes" id="UP000742417">
    <property type="component" value="Unassembled WGS sequence"/>
</dbReference>
<evidence type="ECO:0000313" key="1">
    <source>
        <dbReference type="EMBL" id="KAG8204705.1"/>
    </source>
</evidence>
<comment type="caution">
    <text evidence="1">The sequence shown here is derived from an EMBL/GenBank/DDBJ whole genome shotgun (WGS) entry which is preliminary data.</text>
</comment>
<feature type="non-terminal residue" evidence="1">
    <location>
        <position position="1"/>
    </location>
</feature>
<organism evidence="1 2">
    <name type="scientific">Candida africana</name>
    <dbReference type="NCBI Taxonomy" id="241526"/>
    <lineage>
        <taxon>Eukaryota</taxon>
        <taxon>Fungi</taxon>
        <taxon>Dikarya</taxon>
        <taxon>Ascomycota</taxon>
        <taxon>Saccharomycotina</taxon>
        <taxon>Pichiomycetes</taxon>
        <taxon>Debaryomycetaceae</taxon>
        <taxon>Candida/Lodderomyces clade</taxon>
        <taxon>Candida</taxon>
    </lineage>
</organism>
<accession>A0ACB7FU04</accession>
<name>A0ACB7FU04_9ASCO</name>
<reference evidence="1" key="1">
    <citation type="submission" date="2020-12" db="EMBL/GenBank/DDBJ databases">
        <title>Draft Genome of Candida africana.</title>
        <authorList>
            <person name="Ayanbimpe G.M."/>
            <person name="Enweani I.B."/>
            <person name="Aguiyi J.C."/>
            <person name="Nnadi U.P."/>
            <person name="Izam Y."/>
            <person name="Ubani A."/>
            <person name="Ngene A.C."/>
        </authorList>
    </citation>
    <scope>NUCLEOTIDE SEQUENCE</scope>
    <source>
        <strain evidence="1">CEC4854</strain>
    </source>
</reference>